<dbReference type="Proteomes" id="UP001500002">
    <property type="component" value="Unassembled WGS sequence"/>
</dbReference>
<organism evidence="2 3">
    <name type="scientific">Agromyces neolithicus</name>
    <dbReference type="NCBI Taxonomy" id="269420"/>
    <lineage>
        <taxon>Bacteria</taxon>
        <taxon>Bacillati</taxon>
        <taxon>Actinomycetota</taxon>
        <taxon>Actinomycetes</taxon>
        <taxon>Micrococcales</taxon>
        <taxon>Microbacteriaceae</taxon>
        <taxon>Agromyces</taxon>
    </lineage>
</organism>
<accession>A0ABN2MCJ5</accession>
<feature type="region of interest" description="Disordered" evidence="1">
    <location>
        <begin position="1"/>
        <end position="103"/>
    </location>
</feature>
<dbReference type="EMBL" id="BAAANJ010000020">
    <property type="protein sequence ID" value="GAA1820012.1"/>
    <property type="molecule type" value="Genomic_DNA"/>
</dbReference>
<gene>
    <name evidence="2" type="ORF">GCM10009749_33200</name>
</gene>
<evidence type="ECO:0000313" key="3">
    <source>
        <dbReference type="Proteomes" id="UP001500002"/>
    </source>
</evidence>
<evidence type="ECO:0000313" key="2">
    <source>
        <dbReference type="EMBL" id="GAA1820012.1"/>
    </source>
</evidence>
<feature type="compositionally biased region" description="Basic and acidic residues" evidence="1">
    <location>
        <begin position="1"/>
        <end position="19"/>
    </location>
</feature>
<comment type="caution">
    <text evidence="2">The sequence shown here is derived from an EMBL/GenBank/DDBJ whole genome shotgun (WGS) entry which is preliminary data.</text>
</comment>
<reference evidence="2 3" key="1">
    <citation type="journal article" date="2019" name="Int. J. Syst. Evol. Microbiol.">
        <title>The Global Catalogue of Microorganisms (GCM) 10K type strain sequencing project: providing services to taxonomists for standard genome sequencing and annotation.</title>
        <authorList>
            <consortium name="The Broad Institute Genomics Platform"/>
            <consortium name="The Broad Institute Genome Sequencing Center for Infectious Disease"/>
            <person name="Wu L."/>
            <person name="Ma J."/>
        </authorList>
    </citation>
    <scope>NUCLEOTIDE SEQUENCE [LARGE SCALE GENOMIC DNA]</scope>
    <source>
        <strain evidence="2 3">JCM 14322</strain>
    </source>
</reference>
<keyword evidence="3" id="KW-1185">Reference proteome</keyword>
<feature type="compositionally biased region" description="Basic and acidic residues" evidence="1">
    <location>
        <begin position="27"/>
        <end position="71"/>
    </location>
</feature>
<proteinExistence type="predicted"/>
<evidence type="ECO:0000256" key="1">
    <source>
        <dbReference type="SAM" id="MobiDB-lite"/>
    </source>
</evidence>
<sequence length="103" mass="12060">MPLDRGDGSEHGGEPLSGRDRHRHHHEHEQRPERRHDAETASRGRPERAEQQGEYRERCKHDDQAEVRGIRTDTMLDPLSAHRQADRASVNRSQPYLVVKDRR</sequence>
<name>A0ABN2MCJ5_9MICO</name>
<protein>
    <submittedName>
        <fullName evidence="2">Uncharacterized protein</fullName>
    </submittedName>
</protein>